<evidence type="ECO:0000313" key="3">
    <source>
        <dbReference type="Proteomes" id="UP000287166"/>
    </source>
</evidence>
<dbReference type="OrthoDB" id="3258416at2759"/>
<gene>
    <name evidence="2" type="ORF">SCP_0111820</name>
</gene>
<sequence>MPVPYDRKTLENMKRSDLQKICKDHGIKANLKSEALVDLLLDTQQPPKPVNRAPEPKRASSLRVVSRSTTGSRMRSGGTVIVHDTDEEEDQLAGSNEEQEPAPLEASAVPTSRTRKAKETQYRLGVGRPVTAGGTGPRAITKSVSVSREKRIKGSRSVKPSEEAIREEDEELDDAAEAGPSNSTITGSSMQTATVDVPPVSEGVSEQVKSHVSQVIHPLQDHIRTLQADLQQATIQSAEVPAMKAKVDALIAEVESLRAQVTLTNELRAEVAMLRGTMSAMNISRENDAYSRTQSEKSAGKARATDGGSGLSPDSKTIQPSSSTLGKRQRDSPDSNIVDAEQPHAYSEKELGKKGLRPTKKRVKLSRDDQATSSLQHHTPEREDIGDIDEDGVIITPAPPAPPFTVFSGPEEPPEMYIDPPLPDTRLSDLFVIPSSGSTPPSGNGTGPVTSTANGTENTQQSSTFSFSFTNPAFHPVTSTPAAPYGMTSPSFYAEPPISPTPGAADPSGGYIERAGGRRERNDLFNPHGGPRRPRSAAGPSRPRSRQSRTTTPAVENGCVEPSALLRTPTTLSTVPEMDSMTTPPASSNEVGVGLGMSGIPETPALPMKRTMYGTELEGDTRFGDFGVEGVATGFWTGTAPRF</sequence>
<comment type="caution">
    <text evidence="2">The sequence shown here is derived from an EMBL/GenBank/DDBJ whole genome shotgun (WGS) entry which is preliminary data.</text>
</comment>
<feature type="region of interest" description="Disordered" evidence="1">
    <location>
        <begin position="435"/>
        <end position="467"/>
    </location>
</feature>
<organism evidence="2 3">
    <name type="scientific">Sparassis crispa</name>
    <dbReference type="NCBI Taxonomy" id="139825"/>
    <lineage>
        <taxon>Eukaryota</taxon>
        <taxon>Fungi</taxon>
        <taxon>Dikarya</taxon>
        <taxon>Basidiomycota</taxon>
        <taxon>Agaricomycotina</taxon>
        <taxon>Agaricomycetes</taxon>
        <taxon>Polyporales</taxon>
        <taxon>Sparassidaceae</taxon>
        <taxon>Sparassis</taxon>
    </lineage>
</organism>
<feature type="compositionally biased region" description="Basic and acidic residues" evidence="1">
    <location>
        <begin position="285"/>
        <end position="299"/>
    </location>
</feature>
<feature type="compositionally biased region" description="Polar residues" evidence="1">
    <location>
        <begin position="180"/>
        <end position="194"/>
    </location>
</feature>
<feature type="compositionally biased region" description="Basic residues" evidence="1">
    <location>
        <begin position="354"/>
        <end position="364"/>
    </location>
</feature>
<feature type="compositionally biased region" description="Low complexity" evidence="1">
    <location>
        <begin position="435"/>
        <end position="452"/>
    </location>
</feature>
<feature type="compositionally biased region" description="Acidic residues" evidence="1">
    <location>
        <begin position="165"/>
        <end position="176"/>
    </location>
</feature>
<dbReference type="EMBL" id="BFAD01000001">
    <property type="protein sequence ID" value="GBE78298.1"/>
    <property type="molecule type" value="Genomic_DNA"/>
</dbReference>
<name>A0A401G828_9APHY</name>
<dbReference type="Proteomes" id="UP000287166">
    <property type="component" value="Unassembled WGS sequence"/>
</dbReference>
<dbReference type="InParanoid" id="A0A401G828"/>
<feature type="compositionally biased region" description="Low complexity" evidence="1">
    <location>
        <begin position="536"/>
        <end position="554"/>
    </location>
</feature>
<evidence type="ECO:0000256" key="1">
    <source>
        <dbReference type="SAM" id="MobiDB-lite"/>
    </source>
</evidence>
<feature type="compositionally biased region" description="Low complexity" evidence="1">
    <location>
        <begin position="61"/>
        <end position="80"/>
    </location>
</feature>
<evidence type="ECO:0000313" key="2">
    <source>
        <dbReference type="EMBL" id="GBE78298.1"/>
    </source>
</evidence>
<dbReference type="AlphaFoldDB" id="A0A401G828"/>
<proteinExistence type="predicted"/>
<feature type="region of interest" description="Disordered" evidence="1">
    <location>
        <begin position="43"/>
        <end position="196"/>
    </location>
</feature>
<feature type="compositionally biased region" description="Polar residues" evidence="1">
    <location>
        <begin position="312"/>
        <end position="326"/>
    </location>
</feature>
<dbReference type="RefSeq" id="XP_027609211.1">
    <property type="nucleotide sequence ID" value="XM_027753410.1"/>
</dbReference>
<protein>
    <recommendedName>
        <fullName evidence="4">SAP domain-containing protein</fullName>
    </recommendedName>
</protein>
<feature type="region of interest" description="Disordered" evidence="1">
    <location>
        <begin position="285"/>
        <end position="388"/>
    </location>
</feature>
<reference evidence="2 3" key="1">
    <citation type="journal article" date="2018" name="Sci. Rep.">
        <title>Genome sequence of the cauliflower mushroom Sparassis crispa (Hanabiratake) and its association with beneficial usage.</title>
        <authorList>
            <person name="Kiyama R."/>
            <person name="Furutani Y."/>
            <person name="Kawaguchi K."/>
            <person name="Nakanishi T."/>
        </authorList>
    </citation>
    <scope>NUCLEOTIDE SEQUENCE [LARGE SCALE GENOMIC DNA]</scope>
</reference>
<dbReference type="STRING" id="139825.A0A401G828"/>
<dbReference type="GeneID" id="38775215"/>
<feature type="region of interest" description="Disordered" evidence="1">
    <location>
        <begin position="493"/>
        <end position="558"/>
    </location>
</feature>
<evidence type="ECO:0008006" key="4">
    <source>
        <dbReference type="Google" id="ProtNLM"/>
    </source>
</evidence>
<keyword evidence="3" id="KW-1185">Reference proteome</keyword>
<accession>A0A401G828</accession>